<comment type="subcellular location">
    <subcellularLocation>
        <location evidence="1 7">Cell membrane</location>
        <topology evidence="1 7">Multi-pass membrane protein</topology>
    </subcellularLocation>
</comment>
<accession>A0A1X7JKR4</accession>
<proteinExistence type="inferred from homology"/>
<keyword evidence="7" id="KW-0520">NAD</keyword>
<dbReference type="GO" id="GO:0005886">
    <property type="term" value="C:plasma membrane"/>
    <property type="evidence" value="ECO:0007669"/>
    <property type="project" value="UniProtKB-SubCell"/>
</dbReference>
<dbReference type="STRING" id="561720.SAMN06275492_11321"/>
<dbReference type="PANTHER" id="PTHR34583">
    <property type="entry name" value="ANTIPORTER SUBUNIT MNHC2-RELATED"/>
    <property type="match status" value="1"/>
</dbReference>
<sequence length="115" mass="12651">MIANLPFFVVGLLFLMGLISVIVENNLIKIAIGVCLMESAANMFLVALGYRFNGDIPIHFLPGPVDVFVLPTPQAMTLTAIVIAFASSALMLSLIVMLYRHYGTLDVREIRRLRG</sequence>
<keyword evidence="3 7" id="KW-1003">Cell membrane</keyword>
<dbReference type="EC" id="7.1.1.-" evidence="7"/>
<comment type="subunit">
    <text evidence="7">NDH-1 is composed of 14 different subunits. Subunits NuoA, H, J, K, L, M, N constitute the membrane sector of the complex.</text>
</comment>
<dbReference type="GO" id="GO:0042773">
    <property type="term" value="P:ATP synthesis coupled electron transport"/>
    <property type="evidence" value="ECO:0007669"/>
    <property type="project" value="InterPro"/>
</dbReference>
<comment type="similarity">
    <text evidence="2">Belongs to the CPA3 antiporters (TC 2.A.63) subunit C family.</text>
</comment>
<keyword evidence="7" id="KW-0874">Quinone</keyword>
<dbReference type="RefSeq" id="WP_085544497.1">
    <property type="nucleotide sequence ID" value="NZ_FXBB01000013.1"/>
</dbReference>
<evidence type="ECO:0000313" key="8">
    <source>
        <dbReference type="EMBL" id="SMG28600.1"/>
    </source>
</evidence>
<feature type="transmembrane region" description="Helical" evidence="7">
    <location>
        <begin position="30"/>
        <end position="52"/>
    </location>
</feature>
<evidence type="ECO:0000256" key="1">
    <source>
        <dbReference type="ARBA" id="ARBA00004651"/>
    </source>
</evidence>
<evidence type="ECO:0000256" key="2">
    <source>
        <dbReference type="ARBA" id="ARBA00010388"/>
    </source>
</evidence>
<keyword evidence="9" id="KW-1185">Reference proteome</keyword>
<keyword evidence="7" id="KW-1278">Translocase</keyword>
<evidence type="ECO:0000256" key="7">
    <source>
        <dbReference type="HAMAP-Rule" id="MF_01456"/>
    </source>
</evidence>
<dbReference type="PANTHER" id="PTHR34583:SF2">
    <property type="entry name" value="ANTIPORTER SUBUNIT MNHC2-RELATED"/>
    <property type="match status" value="1"/>
</dbReference>
<feature type="transmembrane region" description="Helical" evidence="7">
    <location>
        <begin position="75"/>
        <end position="99"/>
    </location>
</feature>
<gene>
    <name evidence="7" type="primary">nuoK</name>
    <name evidence="8" type="ORF">SAMN06275492_11321</name>
</gene>
<comment type="function">
    <text evidence="7">NDH-1 shuttles electrons from NADH, via FMN and iron-sulfur (Fe-S) centers, to quinones in the respiratory chain. The immediate electron acceptor for the enzyme in this species is believed to be ubiquinone. Couples the redox reaction to proton translocation (for every two electrons transferred, four hydrogen ions are translocated across the cytoplasmic membrane), and thus conserves the redox energy in a proton gradient.</text>
</comment>
<dbReference type="EMBL" id="FXBB01000013">
    <property type="protein sequence ID" value="SMG28600.1"/>
    <property type="molecule type" value="Genomic_DNA"/>
</dbReference>
<keyword evidence="6 7" id="KW-0472">Membrane</keyword>
<keyword evidence="7" id="KW-0813">Transport</keyword>
<dbReference type="Gene3D" id="1.10.287.3510">
    <property type="match status" value="1"/>
</dbReference>
<evidence type="ECO:0000256" key="3">
    <source>
        <dbReference type="ARBA" id="ARBA00022475"/>
    </source>
</evidence>
<name>A0A1X7JKR4_9BACT</name>
<comment type="catalytic activity">
    <reaction evidence="7">
        <text>a quinone + NADH + 5 H(+)(in) = a quinol + NAD(+) + 4 H(+)(out)</text>
        <dbReference type="Rhea" id="RHEA:57888"/>
        <dbReference type="ChEBI" id="CHEBI:15378"/>
        <dbReference type="ChEBI" id="CHEBI:24646"/>
        <dbReference type="ChEBI" id="CHEBI:57540"/>
        <dbReference type="ChEBI" id="CHEBI:57945"/>
        <dbReference type="ChEBI" id="CHEBI:132124"/>
    </reaction>
</comment>
<keyword evidence="4 7" id="KW-0812">Transmembrane</keyword>
<evidence type="ECO:0000256" key="5">
    <source>
        <dbReference type="ARBA" id="ARBA00022989"/>
    </source>
</evidence>
<evidence type="ECO:0000256" key="4">
    <source>
        <dbReference type="ARBA" id="ARBA00022692"/>
    </source>
</evidence>
<dbReference type="InterPro" id="IPR050601">
    <property type="entry name" value="CPA3_antiporter_subunitC"/>
</dbReference>
<dbReference type="AlphaFoldDB" id="A0A1X7JKR4"/>
<dbReference type="Pfam" id="PF00420">
    <property type="entry name" value="Oxidored_q2"/>
    <property type="match status" value="1"/>
</dbReference>
<dbReference type="Proteomes" id="UP000193355">
    <property type="component" value="Unassembled WGS sequence"/>
</dbReference>
<keyword evidence="7" id="KW-0830">Ubiquinone</keyword>
<reference evidence="9" key="1">
    <citation type="submission" date="2017-04" db="EMBL/GenBank/DDBJ databases">
        <authorList>
            <person name="Varghese N."/>
            <person name="Submissions S."/>
        </authorList>
    </citation>
    <scope>NUCLEOTIDE SEQUENCE [LARGE SCALE GENOMIC DNA]</scope>
    <source>
        <strain evidence="9">USBA 82</strain>
    </source>
</reference>
<feature type="transmembrane region" description="Helical" evidence="7">
    <location>
        <begin position="6"/>
        <end position="23"/>
    </location>
</feature>
<dbReference type="InterPro" id="IPR001133">
    <property type="entry name" value="NADH_UbQ_OxRdtase_chain4L/K"/>
</dbReference>
<dbReference type="GO" id="GO:0048038">
    <property type="term" value="F:quinone binding"/>
    <property type="evidence" value="ECO:0007669"/>
    <property type="project" value="UniProtKB-KW"/>
</dbReference>
<evidence type="ECO:0000313" key="9">
    <source>
        <dbReference type="Proteomes" id="UP000193355"/>
    </source>
</evidence>
<dbReference type="HAMAP" id="MF_01456">
    <property type="entry name" value="NDH1_NuoK"/>
    <property type="match status" value="1"/>
</dbReference>
<dbReference type="GO" id="GO:0050136">
    <property type="term" value="F:NADH dehydrogenase (quinone) (non-electrogenic) activity"/>
    <property type="evidence" value="ECO:0007669"/>
    <property type="project" value="UniProtKB-UniRule"/>
</dbReference>
<dbReference type="OrthoDB" id="9799219at2"/>
<evidence type="ECO:0000256" key="6">
    <source>
        <dbReference type="ARBA" id="ARBA00023136"/>
    </source>
</evidence>
<comment type="similarity">
    <text evidence="7">Belongs to the complex I subunit 4L family.</text>
</comment>
<dbReference type="InterPro" id="IPR039428">
    <property type="entry name" value="NUOK/Mnh_C1-like"/>
</dbReference>
<organism evidence="8 9">
    <name type="scientific">Dethiosulfovibrio salsuginis</name>
    <dbReference type="NCBI Taxonomy" id="561720"/>
    <lineage>
        <taxon>Bacteria</taxon>
        <taxon>Thermotogati</taxon>
        <taxon>Synergistota</taxon>
        <taxon>Synergistia</taxon>
        <taxon>Synergistales</taxon>
        <taxon>Dethiosulfovibrionaceae</taxon>
        <taxon>Dethiosulfovibrio</taxon>
    </lineage>
</organism>
<protein>
    <recommendedName>
        <fullName evidence="7">NADH-quinone oxidoreductase subunit K</fullName>
        <ecNumber evidence="7">7.1.1.-</ecNumber>
    </recommendedName>
    <alternativeName>
        <fullName evidence="7">NADH dehydrogenase I subunit K</fullName>
    </alternativeName>
    <alternativeName>
        <fullName evidence="7">NDH-1 subunit K</fullName>
    </alternativeName>
</protein>
<keyword evidence="5 7" id="KW-1133">Transmembrane helix</keyword>